<sequence length="191" mass="21100">MMTHSPLDQSRKRKLLGLLALLPWGAGCSKTERGDLAADPQHRFTGVRLVLVVDAVAGAQMEGVVMYDDLGWKIYSSAVVARRNRSIMAVGSGRVPLSVHLTWRDNPRPIWGKNGGIDWEGEIAGNYTVPVAKRIPDTVLRDIRARGGNLRLKFRLKADGVLFGWDIERAASLGDVSIFEMPGGDFLETRY</sequence>
<gene>
    <name evidence="1" type="ORF">NX773_00575</name>
</gene>
<dbReference type="Proteomes" id="UP001205861">
    <property type="component" value="Unassembled WGS sequence"/>
</dbReference>
<evidence type="ECO:0000313" key="1">
    <source>
        <dbReference type="EMBL" id="MCS0606658.1"/>
    </source>
</evidence>
<dbReference type="RefSeq" id="WP_258854463.1">
    <property type="nucleotide sequence ID" value="NZ_JANUGV010000001.1"/>
</dbReference>
<organism evidence="1 2">
    <name type="scientific">Massilia solisilvae</name>
    <dbReference type="NCBI Taxonomy" id="1811225"/>
    <lineage>
        <taxon>Bacteria</taxon>
        <taxon>Pseudomonadati</taxon>
        <taxon>Pseudomonadota</taxon>
        <taxon>Betaproteobacteria</taxon>
        <taxon>Burkholderiales</taxon>
        <taxon>Oxalobacteraceae</taxon>
        <taxon>Telluria group</taxon>
        <taxon>Massilia</taxon>
    </lineage>
</organism>
<keyword evidence="2" id="KW-1185">Reference proteome</keyword>
<comment type="caution">
    <text evidence="1">The sequence shown here is derived from an EMBL/GenBank/DDBJ whole genome shotgun (WGS) entry which is preliminary data.</text>
</comment>
<evidence type="ECO:0000313" key="2">
    <source>
        <dbReference type="Proteomes" id="UP001205861"/>
    </source>
</evidence>
<evidence type="ECO:0008006" key="3">
    <source>
        <dbReference type="Google" id="ProtNLM"/>
    </source>
</evidence>
<reference evidence="1 2" key="1">
    <citation type="submission" date="2022-08" db="EMBL/GenBank/DDBJ databases">
        <title>Reclassification of Massilia species as members of the genera Telluria, Duganella, Pseudoduganella, Mokoshia gen. nov. and Zemynaea gen. nov. using orthogonal and non-orthogonal genome-based approaches.</title>
        <authorList>
            <person name="Bowman J.P."/>
        </authorList>
    </citation>
    <scope>NUCLEOTIDE SEQUENCE [LARGE SCALE GENOMIC DNA]</scope>
    <source>
        <strain evidence="1 2">JCM 31607</strain>
    </source>
</reference>
<protein>
    <recommendedName>
        <fullName evidence="3">DUF3261 domain-containing protein</fullName>
    </recommendedName>
</protein>
<accession>A0ABT2BDR4</accession>
<proteinExistence type="predicted"/>
<dbReference type="EMBL" id="JANUGV010000001">
    <property type="protein sequence ID" value="MCS0606658.1"/>
    <property type="molecule type" value="Genomic_DNA"/>
</dbReference>
<name>A0ABT2BDR4_9BURK</name>